<dbReference type="Pfam" id="PF12697">
    <property type="entry name" value="Abhydrolase_6"/>
    <property type="match status" value="1"/>
</dbReference>
<dbReference type="InterPro" id="IPR052897">
    <property type="entry name" value="Sec-Metab_Biosynth_Hydrolase"/>
</dbReference>
<proteinExistence type="predicted"/>
<dbReference type="STRING" id="582680.RS86_03117"/>
<dbReference type="PANTHER" id="PTHR37017">
    <property type="entry name" value="AB HYDROLASE-1 DOMAIN-CONTAINING PROTEIN-RELATED"/>
    <property type="match status" value="1"/>
</dbReference>
<dbReference type="GO" id="GO:0016787">
    <property type="term" value="F:hydrolase activity"/>
    <property type="evidence" value="ECO:0007669"/>
    <property type="project" value="UniProtKB-KW"/>
</dbReference>
<organism evidence="2 3">
    <name type="scientific">Microbacterium azadirachtae</name>
    <dbReference type="NCBI Taxonomy" id="582680"/>
    <lineage>
        <taxon>Bacteria</taxon>
        <taxon>Bacillati</taxon>
        <taxon>Actinomycetota</taxon>
        <taxon>Actinomycetes</taxon>
        <taxon>Micrococcales</taxon>
        <taxon>Microbacteriaceae</taxon>
        <taxon>Microbacterium</taxon>
    </lineage>
</organism>
<evidence type="ECO:0000259" key="1">
    <source>
        <dbReference type="Pfam" id="PF12697"/>
    </source>
</evidence>
<keyword evidence="3" id="KW-1185">Reference proteome</keyword>
<dbReference type="InterPro" id="IPR029058">
    <property type="entry name" value="AB_hydrolase_fold"/>
</dbReference>
<name>A0A0F0LF43_9MICO</name>
<feature type="domain" description="AB hydrolase-1" evidence="1">
    <location>
        <begin position="3"/>
        <end position="223"/>
    </location>
</feature>
<evidence type="ECO:0000313" key="3">
    <source>
        <dbReference type="Proteomes" id="UP000033740"/>
    </source>
</evidence>
<accession>A0A0F0LF43</accession>
<sequence length="230" mass="24515">MDIILVPGLWLDAGSWAPVLEPLRAAGHTPRPLTLPGVGVPASGSADLRMHDWIAAVVAAIDEAQGDVVLVGHSGGGNVIWGAVDARPERVRRAVFVDTVPPPNGSGISEFPVVDGVIPFPGWDFFDAGDVEDLDAQTRAATARTALSVPAQVPTDPIALTDPRRYEVPATLLMGSLTQPELEGYIEQWGSYGDEYRSIRDAEVVRIGSGHWPQYSAPDRLAELLVAAVR</sequence>
<evidence type="ECO:0000313" key="2">
    <source>
        <dbReference type="EMBL" id="KJL31837.1"/>
    </source>
</evidence>
<dbReference type="RefSeq" id="WP_045273158.1">
    <property type="nucleotide sequence ID" value="NZ_JYIX01000038.1"/>
</dbReference>
<dbReference type="EMBL" id="JYIX01000038">
    <property type="protein sequence ID" value="KJL31837.1"/>
    <property type="molecule type" value="Genomic_DNA"/>
</dbReference>
<dbReference type="Gene3D" id="3.40.50.1820">
    <property type="entry name" value="alpha/beta hydrolase"/>
    <property type="match status" value="1"/>
</dbReference>
<keyword evidence="2" id="KW-0378">Hydrolase</keyword>
<dbReference type="InterPro" id="IPR000073">
    <property type="entry name" value="AB_hydrolase_1"/>
</dbReference>
<dbReference type="Proteomes" id="UP000033740">
    <property type="component" value="Unassembled WGS sequence"/>
</dbReference>
<dbReference type="PANTHER" id="PTHR37017:SF11">
    <property type="entry name" value="ESTERASE_LIPASE_THIOESTERASE DOMAIN-CONTAINING PROTEIN"/>
    <property type="match status" value="1"/>
</dbReference>
<dbReference type="SUPFAM" id="SSF53474">
    <property type="entry name" value="alpha/beta-Hydrolases"/>
    <property type="match status" value="1"/>
</dbReference>
<comment type="caution">
    <text evidence="2">The sequence shown here is derived from an EMBL/GenBank/DDBJ whole genome shotgun (WGS) entry which is preliminary data.</text>
</comment>
<protein>
    <submittedName>
        <fullName evidence="2">Alpha/beta hydrolase family protein</fullName>
    </submittedName>
</protein>
<dbReference type="AlphaFoldDB" id="A0A0F0LF43"/>
<dbReference type="PATRIC" id="fig|582680.6.peg.3196"/>
<gene>
    <name evidence="2" type="ORF">RS86_03117</name>
</gene>
<reference evidence="2 3" key="1">
    <citation type="submission" date="2015-02" db="EMBL/GenBank/DDBJ databases">
        <title>Draft genome sequences of ten Microbacterium spp. with emphasis on heavy metal contaminated environments.</title>
        <authorList>
            <person name="Corretto E."/>
        </authorList>
    </citation>
    <scope>NUCLEOTIDE SEQUENCE [LARGE SCALE GENOMIC DNA]</scope>
    <source>
        <strain evidence="2 3">ARN176</strain>
    </source>
</reference>